<dbReference type="EMBL" id="BKCJ011078597">
    <property type="protein sequence ID" value="GFC81166.1"/>
    <property type="molecule type" value="Genomic_DNA"/>
</dbReference>
<organism evidence="1">
    <name type="scientific">Tanacetum cinerariifolium</name>
    <name type="common">Dalmatian daisy</name>
    <name type="synonym">Chrysanthemum cinerariifolium</name>
    <dbReference type="NCBI Taxonomy" id="118510"/>
    <lineage>
        <taxon>Eukaryota</taxon>
        <taxon>Viridiplantae</taxon>
        <taxon>Streptophyta</taxon>
        <taxon>Embryophyta</taxon>
        <taxon>Tracheophyta</taxon>
        <taxon>Spermatophyta</taxon>
        <taxon>Magnoliopsida</taxon>
        <taxon>eudicotyledons</taxon>
        <taxon>Gunneridae</taxon>
        <taxon>Pentapetalae</taxon>
        <taxon>asterids</taxon>
        <taxon>campanulids</taxon>
        <taxon>Asterales</taxon>
        <taxon>Asteraceae</taxon>
        <taxon>Asteroideae</taxon>
        <taxon>Anthemideae</taxon>
        <taxon>Anthemidinae</taxon>
        <taxon>Tanacetum</taxon>
    </lineage>
</organism>
<proteinExistence type="predicted"/>
<reference evidence="1" key="1">
    <citation type="journal article" date="2019" name="Sci. Rep.">
        <title>Draft genome of Tanacetum cinerariifolium, the natural source of mosquito coil.</title>
        <authorList>
            <person name="Yamashiro T."/>
            <person name="Shiraishi A."/>
            <person name="Satake H."/>
            <person name="Nakayama K."/>
        </authorList>
    </citation>
    <scope>NUCLEOTIDE SEQUENCE</scope>
</reference>
<sequence>IGRAGNVGYMSIWCDIIKEMDRLASHGIVLIRCRVVVLNPNSGSSFGQFRGSDVKSIGG</sequence>
<evidence type="ECO:0000313" key="1">
    <source>
        <dbReference type="EMBL" id="GFC81166.1"/>
    </source>
</evidence>
<gene>
    <name evidence="1" type="ORF">Tci_853136</name>
</gene>
<comment type="caution">
    <text evidence="1">The sequence shown here is derived from an EMBL/GenBank/DDBJ whole genome shotgun (WGS) entry which is preliminary data.</text>
</comment>
<accession>A0A699R6C4</accession>
<name>A0A699R6C4_TANCI</name>
<dbReference type="AlphaFoldDB" id="A0A699R6C4"/>
<protein>
    <submittedName>
        <fullName evidence="1">Uncharacterized protein</fullName>
    </submittedName>
</protein>
<feature type="non-terminal residue" evidence="1">
    <location>
        <position position="1"/>
    </location>
</feature>